<proteinExistence type="predicted"/>
<evidence type="ECO:0000313" key="3">
    <source>
        <dbReference type="EMBL" id="KAL1902138.1"/>
    </source>
</evidence>
<reference evidence="3 4" key="1">
    <citation type="journal article" date="2024" name="IMA Fungus">
        <title>IMA Genome - F19 : A genome assembly and annotation guide to empower mycologists, including annotated draft genome sequences of Ceratocystis pirilliformis, Diaporthe australafricana, Fusarium ophioides, Paecilomyces lecythidis, and Sporothrix stenoceras.</title>
        <authorList>
            <person name="Aylward J."/>
            <person name="Wilson A.M."/>
            <person name="Visagie C.M."/>
            <person name="Spraker J."/>
            <person name="Barnes I."/>
            <person name="Buitendag C."/>
            <person name="Ceriani C."/>
            <person name="Del Mar Angel L."/>
            <person name="du Plessis D."/>
            <person name="Fuchs T."/>
            <person name="Gasser K."/>
            <person name="Kramer D."/>
            <person name="Li W."/>
            <person name="Munsamy K."/>
            <person name="Piso A."/>
            <person name="Price J.L."/>
            <person name="Sonnekus B."/>
            <person name="Thomas C."/>
            <person name="van der Nest A."/>
            <person name="van Dijk A."/>
            <person name="van Heerden A."/>
            <person name="van Vuuren N."/>
            <person name="Yilmaz N."/>
            <person name="Duong T.A."/>
            <person name="van der Merwe N.A."/>
            <person name="Wingfield M.J."/>
            <person name="Wingfield B.D."/>
        </authorList>
    </citation>
    <scope>NUCLEOTIDE SEQUENCE [LARGE SCALE GENOMIC DNA]</scope>
    <source>
        <strain evidence="3 4">CMW 12675</strain>
    </source>
</reference>
<dbReference type="EMBL" id="JAWDJO010000001">
    <property type="protein sequence ID" value="KAL1902138.1"/>
    <property type="molecule type" value="Genomic_DNA"/>
</dbReference>
<evidence type="ECO:0000256" key="1">
    <source>
        <dbReference type="SAM" id="MobiDB-lite"/>
    </source>
</evidence>
<protein>
    <recommendedName>
        <fullName evidence="2">Reverse transcriptase Ty1/copia-type domain-containing protein</fullName>
    </recommendedName>
</protein>
<name>A0ABR3ZN66_9PEZI</name>
<accession>A0ABR3ZN66</accession>
<dbReference type="InterPro" id="IPR013103">
    <property type="entry name" value="RVT_2"/>
</dbReference>
<dbReference type="Proteomes" id="UP001583280">
    <property type="component" value="Unassembled WGS sequence"/>
</dbReference>
<evidence type="ECO:0000313" key="4">
    <source>
        <dbReference type="Proteomes" id="UP001583280"/>
    </source>
</evidence>
<feature type="domain" description="Reverse transcriptase Ty1/copia-type" evidence="2">
    <location>
        <begin position="31"/>
        <end position="105"/>
    </location>
</feature>
<organism evidence="3 4">
    <name type="scientific">Ceratocystis pirilliformis</name>
    <dbReference type="NCBI Taxonomy" id="259994"/>
    <lineage>
        <taxon>Eukaryota</taxon>
        <taxon>Fungi</taxon>
        <taxon>Dikarya</taxon>
        <taxon>Ascomycota</taxon>
        <taxon>Pezizomycotina</taxon>
        <taxon>Sordariomycetes</taxon>
        <taxon>Hypocreomycetidae</taxon>
        <taxon>Microascales</taxon>
        <taxon>Ceratocystidaceae</taxon>
        <taxon>Ceratocystis</taxon>
    </lineage>
</organism>
<gene>
    <name evidence="3" type="ORF">Cpir12675_000037</name>
</gene>
<comment type="caution">
    <text evidence="3">The sequence shown here is derived from an EMBL/GenBank/DDBJ whole genome shotgun (WGS) entry which is preliminary data.</text>
</comment>
<feature type="region of interest" description="Disordered" evidence="1">
    <location>
        <begin position="1"/>
        <end position="25"/>
    </location>
</feature>
<dbReference type="Pfam" id="PF07727">
    <property type="entry name" value="RVT_2"/>
    <property type="match status" value="1"/>
</dbReference>
<keyword evidence="4" id="KW-1185">Reference proteome</keyword>
<sequence length="141" mass="15692">MSPSPATTRPGAQDSESATHNEDLTVNGTPIIANRWVFTRKSDKSFKARLVAKGFSEPFVTAQMAYADTAHIVSIRALVAYAAVKKYQVRTADITAAYLQAELDTRNGHKAEQTHIWFENRRKTLATTSEGHSHIHRLRSP</sequence>
<evidence type="ECO:0000259" key="2">
    <source>
        <dbReference type="Pfam" id="PF07727"/>
    </source>
</evidence>